<dbReference type="InterPro" id="IPR037026">
    <property type="entry name" value="Vgr_OB-fold_dom_sf"/>
</dbReference>
<dbReference type="PATRIC" id="fig|762376.5.peg.5717"/>
<dbReference type="HOGENOM" id="CLU_004121_1_6_4"/>
<accession>E3HGA4</accession>
<dbReference type="Pfam" id="PF13296">
    <property type="entry name" value="T6SS_Vgr"/>
    <property type="match status" value="1"/>
</dbReference>
<sequence length="1101" mass="115236">MDPTATPGLFSSDARLYSLEGEGALASLQVEGWIAREALSGIAQTRVVALADNAGLDLGDMIGRPVTLWTTRADGSRTGRSGLIREAELLSGDAGLARYRLTVAPWLWLATQQRNSRVFEARPILDIIGHVLGAYEGYVHRVAPDASEALAGLAPRPYTTQYRETDYAFISRLLAEAGLGWTVVEDPEVPARHVALIFADSRGLAEDAESAGGGVRFHRAAATESRDTVQALARQWRRGPDRVTVLGWHGGGKRAVAAEALARPTDGGEDAGLEWYEVAGHGSFADEAEARRQATLAMEAVQAAAETFVGLGGVRTFRSGTRFTLQNMSPLGPAAEEGFEPAFVLDRVEHVGINNLPPETRASLAQRLGGLDAHLALDAEAPDAPGAARAGADPARPDAEVLAKAREVGYANRFQAVRCDRPWRPALPQARGARLSGAPSVHGVHTAIVTDADGAAQPREQDEILRNKRGDVRIRFHWQADGAEELAKSRWARVAQRQSGAGMGMSFVPRIGQEVLVRFLDDDVDQPVVVGALYNGRGEGGTPATPGGRDGGQADTQVYAAARDTAPSAQANLAGGNAPAWHGAAGGDENHRNAAALSGFKSKEFGGSGYNQIVFDDSDGQLRLQIKSSQEASELNLGHLIHQAGNYRGGLRGLGAELRTDAYGAVRGGAGVLLSTYAGTGATAGPAGEAAGLQALASQADQMARSLDGVVGAHQGLRLASALGSRGPEASVLDDGKAPLAAMHRAVSGTVAGDSLDGARGDASAKHTQAADGKVPHLTDPVVLMAARAGLAQVAGEHMQYAAGETVHWSAGKDQNLAVMGALRVHTGQGLGIVAGLQQGGADSGLDLISATGDVHVQAQHDILRVQAQKDITIGSAQTSVEYAAPKRIRIATAAGASIVLEGGNITVTAPGRIDVKTGNKQFAGPDQMSYALPVFVQSAPAPMKLALRLQDMPGAHGIAPEGETWRIVKVPAELNVVQQGGRINPQVFDSSEWSEVLGEGKTPASGELDLSEAQQYAVHSEVMANPGRVWLISGLTAQAMTPARWTTSSEQATSERILDALNFARKGSELDTAHADWLSEHALADGSAQGMETLKPKTKA</sequence>
<dbReference type="Pfam" id="PF04717">
    <property type="entry name" value="Phage_base_V"/>
    <property type="match status" value="1"/>
</dbReference>
<evidence type="ECO:0000259" key="3">
    <source>
        <dbReference type="Pfam" id="PF10106"/>
    </source>
</evidence>
<feature type="domain" description="Gp5/Type VI secretion system Vgr protein OB-fold" evidence="2">
    <location>
        <begin position="467"/>
        <end position="534"/>
    </location>
</feature>
<dbReference type="OrthoDB" id="1907165at2"/>
<feature type="region of interest" description="Disordered" evidence="1">
    <location>
        <begin position="753"/>
        <end position="772"/>
    </location>
</feature>
<proteinExistence type="predicted"/>
<dbReference type="eggNOG" id="COG3501">
    <property type="taxonomic scope" value="Bacteria"/>
</dbReference>
<dbReference type="Gene3D" id="2.30.110.50">
    <property type="match status" value="1"/>
</dbReference>
<dbReference type="eggNOG" id="COG4253">
    <property type="taxonomic scope" value="Bacteria"/>
</dbReference>
<dbReference type="InterPro" id="IPR028244">
    <property type="entry name" value="T6SS_Rhs_Vgr_dom"/>
</dbReference>
<dbReference type="AlphaFoldDB" id="E3HGA4"/>
<dbReference type="RefSeq" id="WP_013396305.1">
    <property type="nucleotide sequence ID" value="NC_014640.1"/>
</dbReference>
<gene>
    <name evidence="5" type="ordered locus">AXYL_05708</name>
</gene>
<dbReference type="SUPFAM" id="SSF69279">
    <property type="entry name" value="Phage tail proteins"/>
    <property type="match status" value="2"/>
</dbReference>
<dbReference type="InterPro" id="IPR018769">
    <property type="entry name" value="VgrG2_DUF2345"/>
</dbReference>
<evidence type="ECO:0000256" key="1">
    <source>
        <dbReference type="SAM" id="MobiDB-lite"/>
    </source>
</evidence>
<dbReference type="Pfam" id="PF10106">
    <property type="entry name" value="DUF2345"/>
    <property type="match status" value="1"/>
</dbReference>
<dbReference type="Gene3D" id="2.40.50.230">
    <property type="entry name" value="Gp5 N-terminal domain"/>
    <property type="match status" value="1"/>
</dbReference>
<dbReference type="Gene3D" id="4.10.220.110">
    <property type="match status" value="1"/>
</dbReference>
<protein>
    <submittedName>
        <fullName evidence="5">Rhs element Vgr family protein 3</fullName>
    </submittedName>
</protein>
<reference evidence="5 6" key="1">
    <citation type="journal article" date="2011" name="J. Bacteriol.">
        <title>Complete genome sequence of the haloaromatic acid-degrading bacterium Achromobacter xylosoxidans A8.</title>
        <authorList>
            <person name="Strnad H."/>
            <person name="Ridl J."/>
            <person name="Paces J."/>
            <person name="Kolar M."/>
            <person name="Vlcek C."/>
            <person name="Paces V."/>
        </authorList>
    </citation>
    <scope>NUCLEOTIDE SEQUENCE [LARGE SCALE GENOMIC DNA]</scope>
    <source>
        <strain evidence="5 6">A8</strain>
    </source>
</reference>
<dbReference type="SUPFAM" id="SSF69255">
    <property type="entry name" value="gp5 N-terminal domain-like"/>
    <property type="match status" value="1"/>
</dbReference>
<evidence type="ECO:0000313" key="5">
    <source>
        <dbReference type="EMBL" id="ADP19007.1"/>
    </source>
</evidence>
<dbReference type="EMBL" id="CP002287">
    <property type="protein sequence ID" value="ADP19007.1"/>
    <property type="molecule type" value="Genomic_DNA"/>
</dbReference>
<evidence type="ECO:0000259" key="2">
    <source>
        <dbReference type="Pfam" id="PF04717"/>
    </source>
</evidence>
<feature type="domain" description="DUF2345" evidence="3">
    <location>
        <begin position="771"/>
        <end position="927"/>
    </location>
</feature>
<dbReference type="KEGG" id="axy:AXYL_05708"/>
<name>E3HGA4_ACHXA</name>
<organism evidence="5 6">
    <name type="scientific">Achromobacter xylosoxidans (strain A8)</name>
    <dbReference type="NCBI Taxonomy" id="762376"/>
    <lineage>
        <taxon>Bacteria</taxon>
        <taxon>Pseudomonadati</taxon>
        <taxon>Pseudomonadota</taxon>
        <taxon>Betaproteobacteria</taxon>
        <taxon>Burkholderiales</taxon>
        <taxon>Alcaligenaceae</taxon>
        <taxon>Achromobacter</taxon>
    </lineage>
</organism>
<dbReference type="Pfam" id="PF05954">
    <property type="entry name" value="Phage_GPD"/>
    <property type="match status" value="1"/>
</dbReference>
<evidence type="ECO:0000313" key="6">
    <source>
        <dbReference type="Proteomes" id="UP000006876"/>
    </source>
</evidence>
<dbReference type="Gene3D" id="3.55.50.10">
    <property type="entry name" value="Baseplate protein-like domains"/>
    <property type="match status" value="1"/>
</dbReference>
<dbReference type="Proteomes" id="UP000006876">
    <property type="component" value="Chromosome"/>
</dbReference>
<feature type="domain" description="Putative type VI secretion system Rhs element associated Vgr" evidence="4">
    <location>
        <begin position="603"/>
        <end position="708"/>
    </location>
</feature>
<dbReference type="InterPro" id="IPR006531">
    <property type="entry name" value="Gp5/Vgr_OB"/>
</dbReference>
<dbReference type="STRING" id="762376.AXYL_05708"/>
<evidence type="ECO:0000259" key="4">
    <source>
        <dbReference type="Pfam" id="PF13296"/>
    </source>
</evidence>